<protein>
    <recommendedName>
        <fullName evidence="5">Alanine racemase</fullName>
        <ecNumber evidence="5">5.1.1.1</ecNumber>
    </recommendedName>
</protein>
<feature type="active site" description="Proton acceptor; specific for D-alanine" evidence="5">
    <location>
        <position position="489"/>
    </location>
</feature>
<dbReference type="Gene3D" id="3.90.190.20">
    <property type="entry name" value="Mur ligase, C-terminal domain"/>
    <property type="match status" value="1"/>
</dbReference>
<comment type="similarity">
    <text evidence="5">Belongs to the alanine racemase family.</text>
</comment>
<reference evidence="9" key="1">
    <citation type="submission" date="2019-10" db="EMBL/GenBank/DDBJ databases">
        <title>Draft genome sequence of Panacibacter sp. KCS-6.</title>
        <authorList>
            <person name="Yim K.J."/>
        </authorList>
    </citation>
    <scope>NUCLEOTIDE SEQUENCE</scope>
    <source>
        <strain evidence="9">KCS-6</strain>
    </source>
</reference>
<organism evidence="9 10">
    <name type="scientific">Limnovirga soli</name>
    <dbReference type="NCBI Taxonomy" id="2656915"/>
    <lineage>
        <taxon>Bacteria</taxon>
        <taxon>Pseudomonadati</taxon>
        <taxon>Bacteroidota</taxon>
        <taxon>Chitinophagia</taxon>
        <taxon>Chitinophagales</taxon>
        <taxon>Chitinophagaceae</taxon>
        <taxon>Limnovirga</taxon>
    </lineage>
</organism>
<dbReference type="PANTHER" id="PTHR30511">
    <property type="entry name" value="ALANINE RACEMASE"/>
    <property type="match status" value="1"/>
</dbReference>
<keyword evidence="3 5" id="KW-0663">Pyridoxal phosphate</keyword>
<dbReference type="FunFam" id="3.20.20.10:FF:000002">
    <property type="entry name" value="Alanine racemase"/>
    <property type="match status" value="1"/>
</dbReference>
<sequence>MQYDIQHISEITKATALLHNKNTVIEHLATDSRRIAFPATTLFFALVTERRDGHAYIAELCERGISNFIVDHSFDNTPFTEANFLVVKNTLLALQTLAAYHRQQFAYQVIGITGSNGKTIVKEWLYQLLSPDYTIIRSPRSYNSQIGVPLSVWQMSAENNLAIFEAGISKPGEMEALANIIQPTIGLLTNIGEPHSDGFASPQQKLEEKLLLFTNTPIIFGRETDMHSCSHQFKTSQQIITWGNAAGNACVIQAIEKAQLTTIINLVYHGHHHQINIPFTDDASIENIIHCWCISTQLGVAASTLQTRINQLQPVDMRLQLVHAINNCTVINDSYSFDITSLSVALDFLAQQQQQTNRTVIISDIPATSSERDAYLQVIEMLKARNIHTLITIGEHWMAFESLLQQSFPLLQQYISTDAFISQFNASHFKNEAILLKGGRVFGFEKIVLLLEKKVHQTLMEINLTAIAHNLKEYRSQLARHVKMMVMVKAFAYGSGSAEIAGLLQFHKVDYLGVAYADEGVELRKAGIHLPIMVMNVDEAAFSAITEYNLEPELFSFPIFNAFLQFLQQQGVTKYPVHIKLDTGMHRLGFEAADIPQLQHLLAHNQYMIVQSVFSHLAASEDPNEDAFTQFQAAQFDESCKALEATLGYSFIQHISNSAAIFRNHQLQYNMVRLGIGLYGVESANTNQVALQTVTTLKTTIAQLRQVPTGETIGYNRRGKTTRPSTIATIRIGYADGFSRRLGNGVGKVYINGQLAPVIGSVCMDMTMIDVTDVPQIQEGDTVEIFGKHLPVQQIASWCQTIPYEILTTISQRVKRVYVEE</sequence>
<dbReference type="EC" id="5.1.1.1" evidence="5"/>
<comment type="caution">
    <text evidence="9">The sequence shown here is derived from an EMBL/GenBank/DDBJ whole genome shotgun (WGS) entry which is preliminary data.</text>
</comment>
<dbReference type="CDD" id="cd00430">
    <property type="entry name" value="PLPDE_III_AR"/>
    <property type="match status" value="1"/>
</dbReference>
<gene>
    <name evidence="9" type="ORF">GD597_08895</name>
</gene>
<evidence type="ECO:0000256" key="1">
    <source>
        <dbReference type="ARBA" id="ARBA00000316"/>
    </source>
</evidence>
<dbReference type="Gene3D" id="2.40.37.10">
    <property type="entry name" value="Lyase, Ornithine Decarboxylase, Chain A, domain 1"/>
    <property type="match status" value="1"/>
</dbReference>
<dbReference type="Pfam" id="PF08245">
    <property type="entry name" value="Mur_ligase_M"/>
    <property type="match status" value="1"/>
</dbReference>
<dbReference type="InterPro" id="IPR013221">
    <property type="entry name" value="Mur_ligase_cen"/>
</dbReference>
<dbReference type="InterPro" id="IPR036615">
    <property type="entry name" value="Mur_ligase_C_dom_sf"/>
</dbReference>
<comment type="pathway">
    <text evidence="5">Amino-acid biosynthesis; D-alanine biosynthesis; D-alanine from L-alanine: step 1/1.</text>
</comment>
<dbReference type="InterPro" id="IPR029066">
    <property type="entry name" value="PLP-binding_barrel"/>
</dbReference>
<name>A0A8J8FCP6_9BACT</name>
<dbReference type="UniPathway" id="UPA00042">
    <property type="reaction ID" value="UER00497"/>
</dbReference>
<dbReference type="SUPFAM" id="SSF51419">
    <property type="entry name" value="PLP-binding barrel"/>
    <property type="match status" value="1"/>
</dbReference>
<dbReference type="InterPro" id="IPR036565">
    <property type="entry name" value="Mur-like_cat_sf"/>
</dbReference>
<dbReference type="InterPro" id="IPR035911">
    <property type="entry name" value="MurE/MurF_N"/>
</dbReference>
<dbReference type="RefSeq" id="WP_171607492.1">
    <property type="nucleotide sequence ID" value="NZ_WHPF01000005.1"/>
</dbReference>
<evidence type="ECO:0000256" key="7">
    <source>
        <dbReference type="PIRSR" id="PIRSR600821-52"/>
    </source>
</evidence>
<dbReference type="Gene3D" id="3.20.20.10">
    <property type="entry name" value="Alanine racemase"/>
    <property type="match status" value="1"/>
</dbReference>
<evidence type="ECO:0000256" key="6">
    <source>
        <dbReference type="PIRSR" id="PIRSR600821-50"/>
    </source>
</evidence>
<dbReference type="SUPFAM" id="SSF63418">
    <property type="entry name" value="MurE/MurF N-terminal domain"/>
    <property type="match status" value="1"/>
</dbReference>
<dbReference type="PANTHER" id="PTHR30511:SF0">
    <property type="entry name" value="ALANINE RACEMASE, CATABOLIC-RELATED"/>
    <property type="match status" value="1"/>
</dbReference>
<keyword evidence="4 5" id="KW-0413">Isomerase</keyword>
<evidence type="ECO:0000259" key="8">
    <source>
        <dbReference type="SMART" id="SM01005"/>
    </source>
</evidence>
<dbReference type="GO" id="GO:0005524">
    <property type="term" value="F:ATP binding"/>
    <property type="evidence" value="ECO:0007669"/>
    <property type="project" value="InterPro"/>
</dbReference>
<dbReference type="SMART" id="SM01005">
    <property type="entry name" value="Ala_racemase_C"/>
    <property type="match status" value="1"/>
</dbReference>
<dbReference type="InterPro" id="IPR009006">
    <property type="entry name" value="Ala_racemase/Decarboxylase_C"/>
</dbReference>
<comment type="catalytic activity">
    <reaction evidence="1 5">
        <text>L-alanine = D-alanine</text>
        <dbReference type="Rhea" id="RHEA:20249"/>
        <dbReference type="ChEBI" id="CHEBI:57416"/>
        <dbReference type="ChEBI" id="CHEBI:57972"/>
        <dbReference type="EC" id="5.1.1.1"/>
    </reaction>
</comment>
<dbReference type="AlphaFoldDB" id="A0A8J8FCP6"/>
<feature type="active site" description="Proton acceptor; specific for L-alanine" evidence="5">
    <location>
        <position position="715"/>
    </location>
</feature>
<feature type="binding site" evidence="5 7">
    <location>
        <position position="587"/>
    </location>
    <ligand>
        <name>substrate</name>
    </ligand>
</feature>
<dbReference type="HAMAP" id="MF_01201">
    <property type="entry name" value="Ala_racemase"/>
    <property type="match status" value="1"/>
</dbReference>
<evidence type="ECO:0000256" key="2">
    <source>
        <dbReference type="ARBA" id="ARBA00001933"/>
    </source>
</evidence>
<dbReference type="NCBIfam" id="TIGR00492">
    <property type="entry name" value="alr"/>
    <property type="match status" value="1"/>
</dbReference>
<evidence type="ECO:0000256" key="3">
    <source>
        <dbReference type="ARBA" id="ARBA00022898"/>
    </source>
</evidence>
<dbReference type="Pfam" id="PF01168">
    <property type="entry name" value="Ala_racemase_N"/>
    <property type="match status" value="1"/>
</dbReference>
<dbReference type="InterPro" id="IPR011079">
    <property type="entry name" value="Ala_racemase_C"/>
</dbReference>
<comment type="function">
    <text evidence="5">Catalyzes the interconversion of L-alanine and D-alanine. May also act on other amino acids.</text>
</comment>
<feature type="binding site" evidence="5 7">
    <location>
        <position position="764"/>
    </location>
    <ligand>
        <name>substrate</name>
    </ligand>
</feature>
<dbReference type="SUPFAM" id="SSF53623">
    <property type="entry name" value="MurD-like peptide ligases, catalytic domain"/>
    <property type="match status" value="1"/>
</dbReference>
<dbReference type="Pfam" id="PF00842">
    <property type="entry name" value="Ala_racemase_C"/>
    <property type="match status" value="1"/>
</dbReference>
<comment type="cofactor">
    <cofactor evidence="2 5 6">
        <name>pyridoxal 5'-phosphate</name>
        <dbReference type="ChEBI" id="CHEBI:597326"/>
    </cofactor>
</comment>
<feature type="domain" description="Alanine racemase C-terminal" evidence="8">
    <location>
        <begin position="694"/>
        <end position="819"/>
    </location>
</feature>
<evidence type="ECO:0000256" key="4">
    <source>
        <dbReference type="ARBA" id="ARBA00023235"/>
    </source>
</evidence>
<keyword evidence="9" id="KW-0436">Ligase</keyword>
<evidence type="ECO:0000313" key="9">
    <source>
        <dbReference type="EMBL" id="NNV55573.1"/>
    </source>
</evidence>
<keyword evidence="10" id="KW-1185">Reference proteome</keyword>
<dbReference type="SUPFAM" id="SSF53244">
    <property type="entry name" value="MurD-like peptide ligases, peptide-binding domain"/>
    <property type="match status" value="1"/>
</dbReference>
<feature type="modified residue" description="N6-(pyridoxal phosphate)lysine" evidence="5 6">
    <location>
        <position position="489"/>
    </location>
</feature>
<dbReference type="InterPro" id="IPR000821">
    <property type="entry name" value="Ala_racemase"/>
</dbReference>
<accession>A0A8J8FCP6</accession>
<dbReference type="GO" id="GO:0030170">
    <property type="term" value="F:pyridoxal phosphate binding"/>
    <property type="evidence" value="ECO:0007669"/>
    <property type="project" value="UniProtKB-UniRule"/>
</dbReference>
<dbReference type="GO" id="GO:0005829">
    <property type="term" value="C:cytosol"/>
    <property type="evidence" value="ECO:0007669"/>
    <property type="project" value="TreeGrafter"/>
</dbReference>
<dbReference type="PRINTS" id="PR00992">
    <property type="entry name" value="ALARACEMASE"/>
</dbReference>
<dbReference type="NCBIfam" id="NF008897">
    <property type="entry name" value="PRK11930.1"/>
    <property type="match status" value="1"/>
</dbReference>
<dbReference type="Gene3D" id="3.40.1190.10">
    <property type="entry name" value="Mur-like, catalytic domain"/>
    <property type="match status" value="1"/>
</dbReference>
<evidence type="ECO:0000313" key="10">
    <source>
        <dbReference type="Proteomes" id="UP000598971"/>
    </source>
</evidence>
<proteinExistence type="inferred from homology"/>
<evidence type="ECO:0000256" key="5">
    <source>
        <dbReference type="HAMAP-Rule" id="MF_01201"/>
    </source>
</evidence>
<dbReference type="GO" id="GO:0030632">
    <property type="term" value="P:D-alanine biosynthetic process"/>
    <property type="evidence" value="ECO:0007669"/>
    <property type="project" value="UniProtKB-UniRule"/>
</dbReference>
<dbReference type="GO" id="GO:0008784">
    <property type="term" value="F:alanine racemase activity"/>
    <property type="evidence" value="ECO:0007669"/>
    <property type="project" value="UniProtKB-UniRule"/>
</dbReference>
<dbReference type="Proteomes" id="UP000598971">
    <property type="component" value="Unassembled WGS sequence"/>
</dbReference>
<dbReference type="GO" id="GO:0016881">
    <property type="term" value="F:acid-amino acid ligase activity"/>
    <property type="evidence" value="ECO:0007669"/>
    <property type="project" value="InterPro"/>
</dbReference>
<dbReference type="InterPro" id="IPR001608">
    <property type="entry name" value="Ala_racemase_N"/>
</dbReference>
<dbReference type="SUPFAM" id="SSF50621">
    <property type="entry name" value="Alanine racemase C-terminal domain-like"/>
    <property type="match status" value="1"/>
</dbReference>
<dbReference type="Gene3D" id="3.40.1390.10">
    <property type="entry name" value="MurE/MurF, N-terminal domain"/>
    <property type="match status" value="1"/>
</dbReference>
<dbReference type="EMBL" id="WHPF01000005">
    <property type="protein sequence ID" value="NNV55573.1"/>
    <property type="molecule type" value="Genomic_DNA"/>
</dbReference>